<evidence type="ECO:0000256" key="1">
    <source>
        <dbReference type="SAM" id="SignalP"/>
    </source>
</evidence>
<reference evidence="2 3" key="1">
    <citation type="journal article" date="2007" name="Nature">
        <title>Evolution of genes and genomes on the Drosophila phylogeny.</title>
        <authorList>
            <consortium name="Drosophila 12 Genomes Consortium"/>
            <person name="Clark A.G."/>
            <person name="Eisen M.B."/>
            <person name="Smith D.R."/>
            <person name="Bergman C.M."/>
            <person name="Oliver B."/>
            <person name="Markow T.A."/>
            <person name="Kaufman T.C."/>
            <person name="Kellis M."/>
            <person name="Gelbart W."/>
            <person name="Iyer V.N."/>
            <person name="Pollard D.A."/>
            <person name="Sackton T.B."/>
            <person name="Larracuente A.M."/>
            <person name="Singh N.D."/>
            <person name="Abad J.P."/>
            <person name="Abt D.N."/>
            <person name="Adryan B."/>
            <person name="Aguade M."/>
            <person name="Akashi H."/>
            <person name="Anderson W.W."/>
            <person name="Aquadro C.F."/>
            <person name="Ardell D.H."/>
            <person name="Arguello R."/>
            <person name="Artieri C.G."/>
            <person name="Barbash D.A."/>
            <person name="Barker D."/>
            <person name="Barsanti P."/>
            <person name="Batterham P."/>
            <person name="Batzoglou S."/>
            <person name="Begun D."/>
            <person name="Bhutkar A."/>
            <person name="Blanco E."/>
            <person name="Bosak S.A."/>
            <person name="Bradley R.K."/>
            <person name="Brand A.D."/>
            <person name="Brent M.R."/>
            <person name="Brooks A.N."/>
            <person name="Brown R.H."/>
            <person name="Butlin R.K."/>
            <person name="Caggese C."/>
            <person name="Calvi B.R."/>
            <person name="Bernardo de Carvalho A."/>
            <person name="Caspi A."/>
            <person name="Castrezana S."/>
            <person name="Celniker S.E."/>
            <person name="Chang J.L."/>
            <person name="Chapple C."/>
            <person name="Chatterji S."/>
            <person name="Chinwalla A."/>
            <person name="Civetta A."/>
            <person name="Clifton S.W."/>
            <person name="Comeron J.M."/>
            <person name="Costello J.C."/>
            <person name="Coyne J.A."/>
            <person name="Daub J."/>
            <person name="David R.G."/>
            <person name="Delcher A.L."/>
            <person name="Delehaunty K."/>
            <person name="Do C.B."/>
            <person name="Ebling H."/>
            <person name="Edwards K."/>
            <person name="Eickbush T."/>
            <person name="Evans J.D."/>
            <person name="Filipski A."/>
            <person name="Findeiss S."/>
            <person name="Freyhult E."/>
            <person name="Fulton L."/>
            <person name="Fulton R."/>
            <person name="Garcia A.C."/>
            <person name="Gardiner A."/>
            <person name="Garfield D.A."/>
            <person name="Garvin B.E."/>
            <person name="Gibson G."/>
            <person name="Gilbert D."/>
            <person name="Gnerre S."/>
            <person name="Godfrey J."/>
            <person name="Good R."/>
            <person name="Gotea V."/>
            <person name="Gravely B."/>
            <person name="Greenberg A.J."/>
            <person name="Griffiths-Jones S."/>
            <person name="Gross S."/>
            <person name="Guigo R."/>
            <person name="Gustafson E.A."/>
            <person name="Haerty W."/>
            <person name="Hahn M.W."/>
            <person name="Halligan D.L."/>
            <person name="Halpern A.L."/>
            <person name="Halter G.M."/>
            <person name="Han M.V."/>
            <person name="Heger A."/>
            <person name="Hillier L."/>
            <person name="Hinrichs A.S."/>
            <person name="Holmes I."/>
            <person name="Hoskins R.A."/>
            <person name="Hubisz M.J."/>
            <person name="Hultmark D."/>
            <person name="Huntley M.A."/>
            <person name="Jaffe D.B."/>
            <person name="Jagadeeshan S."/>
            <person name="Jeck W.R."/>
            <person name="Johnson J."/>
            <person name="Jones C.D."/>
            <person name="Jordan W.C."/>
            <person name="Karpen G.H."/>
            <person name="Kataoka E."/>
            <person name="Keightley P.D."/>
            <person name="Kheradpour P."/>
            <person name="Kirkness E.F."/>
            <person name="Koerich L.B."/>
            <person name="Kristiansen K."/>
            <person name="Kudrna D."/>
            <person name="Kulathinal R.J."/>
            <person name="Kumar S."/>
            <person name="Kwok R."/>
            <person name="Lander E."/>
            <person name="Langley C.H."/>
            <person name="Lapoint R."/>
            <person name="Lazzaro B.P."/>
            <person name="Lee S.J."/>
            <person name="Levesque L."/>
            <person name="Li R."/>
            <person name="Lin C.F."/>
            <person name="Lin M.F."/>
            <person name="Lindblad-Toh K."/>
            <person name="Llopart A."/>
            <person name="Long M."/>
            <person name="Low L."/>
            <person name="Lozovsky E."/>
            <person name="Lu J."/>
            <person name="Luo M."/>
            <person name="Machado C.A."/>
            <person name="Makalowski W."/>
            <person name="Marzo M."/>
            <person name="Matsuda M."/>
            <person name="Matzkin L."/>
            <person name="McAllister B."/>
            <person name="McBride C.S."/>
            <person name="McKernan B."/>
            <person name="McKernan K."/>
            <person name="Mendez-Lago M."/>
            <person name="Minx P."/>
            <person name="Mollenhauer M.U."/>
            <person name="Montooth K."/>
            <person name="Mount S.M."/>
            <person name="Mu X."/>
            <person name="Myers E."/>
            <person name="Negre B."/>
            <person name="Newfeld S."/>
            <person name="Nielsen R."/>
            <person name="Noor M.A."/>
            <person name="O'Grady P."/>
            <person name="Pachter L."/>
            <person name="Papaceit M."/>
            <person name="Parisi M.J."/>
            <person name="Parisi M."/>
            <person name="Parts L."/>
            <person name="Pedersen J.S."/>
            <person name="Pesole G."/>
            <person name="Phillippy A.M."/>
            <person name="Ponting C.P."/>
            <person name="Pop M."/>
            <person name="Porcelli D."/>
            <person name="Powell J.R."/>
            <person name="Prohaska S."/>
            <person name="Pruitt K."/>
            <person name="Puig M."/>
            <person name="Quesneville H."/>
            <person name="Ram K.R."/>
            <person name="Rand D."/>
            <person name="Rasmussen M.D."/>
            <person name="Reed L.K."/>
            <person name="Reenan R."/>
            <person name="Reily A."/>
            <person name="Remington K.A."/>
            <person name="Rieger T.T."/>
            <person name="Ritchie M.G."/>
            <person name="Robin C."/>
            <person name="Rogers Y.H."/>
            <person name="Rohde C."/>
            <person name="Rozas J."/>
            <person name="Rubenfield M.J."/>
            <person name="Ruiz A."/>
            <person name="Russo S."/>
            <person name="Salzberg S.L."/>
            <person name="Sanchez-Gracia A."/>
            <person name="Saranga D.J."/>
            <person name="Sato H."/>
            <person name="Schaeffer S.W."/>
            <person name="Schatz M.C."/>
            <person name="Schlenke T."/>
            <person name="Schwartz R."/>
            <person name="Segarra C."/>
            <person name="Singh R.S."/>
            <person name="Sirot L."/>
            <person name="Sirota M."/>
            <person name="Sisneros N.B."/>
            <person name="Smith C.D."/>
            <person name="Smith T.F."/>
            <person name="Spieth J."/>
            <person name="Stage D.E."/>
            <person name="Stark A."/>
            <person name="Stephan W."/>
            <person name="Strausberg R.L."/>
            <person name="Strempel S."/>
            <person name="Sturgill D."/>
            <person name="Sutton G."/>
            <person name="Sutton G.G."/>
            <person name="Tao W."/>
            <person name="Teichmann S."/>
            <person name="Tobari Y.N."/>
            <person name="Tomimura Y."/>
            <person name="Tsolas J.M."/>
            <person name="Valente V.L."/>
            <person name="Venter E."/>
            <person name="Venter J.C."/>
            <person name="Vicario S."/>
            <person name="Vieira F.G."/>
            <person name="Vilella A.J."/>
            <person name="Villasante A."/>
            <person name="Walenz B."/>
            <person name="Wang J."/>
            <person name="Wasserman M."/>
            <person name="Watts T."/>
            <person name="Wilson D."/>
            <person name="Wilson R.K."/>
            <person name="Wing R.A."/>
            <person name="Wolfner M.F."/>
            <person name="Wong A."/>
            <person name="Wong G.K."/>
            <person name="Wu C.I."/>
            <person name="Wu G."/>
            <person name="Yamamoto D."/>
            <person name="Yang H.P."/>
            <person name="Yang S.P."/>
            <person name="Yorke J.A."/>
            <person name="Yoshida K."/>
            <person name="Zdobnov E."/>
            <person name="Zhang P."/>
            <person name="Zhang Y."/>
            <person name="Zimin A.V."/>
            <person name="Baldwin J."/>
            <person name="Abdouelleil A."/>
            <person name="Abdulkadir J."/>
            <person name="Abebe A."/>
            <person name="Abera B."/>
            <person name="Abreu J."/>
            <person name="Acer S.C."/>
            <person name="Aftuck L."/>
            <person name="Alexander A."/>
            <person name="An P."/>
            <person name="Anderson E."/>
            <person name="Anderson S."/>
            <person name="Arachi H."/>
            <person name="Azer M."/>
            <person name="Bachantsang P."/>
            <person name="Barry A."/>
            <person name="Bayul T."/>
            <person name="Berlin A."/>
            <person name="Bessette D."/>
            <person name="Bloom T."/>
            <person name="Blye J."/>
            <person name="Boguslavskiy L."/>
            <person name="Bonnet C."/>
            <person name="Boukhgalter B."/>
            <person name="Bourzgui I."/>
            <person name="Brown A."/>
            <person name="Cahill P."/>
            <person name="Channer S."/>
            <person name="Cheshatsang Y."/>
            <person name="Chuda L."/>
            <person name="Citroen M."/>
            <person name="Collymore A."/>
            <person name="Cooke P."/>
            <person name="Costello M."/>
            <person name="D'Aco K."/>
            <person name="Daza R."/>
            <person name="De Haan G."/>
            <person name="DeGray S."/>
            <person name="DeMaso C."/>
            <person name="Dhargay N."/>
            <person name="Dooley K."/>
            <person name="Dooley E."/>
            <person name="Doricent M."/>
            <person name="Dorje P."/>
            <person name="Dorjee K."/>
            <person name="Dupes A."/>
            <person name="Elong R."/>
            <person name="Falk J."/>
            <person name="Farina A."/>
            <person name="Faro S."/>
            <person name="Ferguson D."/>
            <person name="Fisher S."/>
            <person name="Foley C.D."/>
            <person name="Franke A."/>
            <person name="Friedrich D."/>
            <person name="Gadbois L."/>
            <person name="Gearin G."/>
            <person name="Gearin C.R."/>
            <person name="Giannoukos G."/>
            <person name="Goode T."/>
            <person name="Graham J."/>
            <person name="Grandbois E."/>
            <person name="Grewal S."/>
            <person name="Gyaltsen K."/>
            <person name="Hafez N."/>
            <person name="Hagos B."/>
            <person name="Hall J."/>
            <person name="Henson C."/>
            <person name="Hollinger A."/>
            <person name="Honan T."/>
            <person name="Huard M.D."/>
            <person name="Hughes L."/>
            <person name="Hurhula B."/>
            <person name="Husby M.E."/>
            <person name="Kamat A."/>
            <person name="Kanga B."/>
            <person name="Kashin S."/>
            <person name="Khazanovich D."/>
            <person name="Kisner P."/>
            <person name="Lance K."/>
            <person name="Lara M."/>
            <person name="Lee W."/>
            <person name="Lennon N."/>
            <person name="Letendre F."/>
            <person name="LeVine R."/>
            <person name="Lipovsky A."/>
            <person name="Liu X."/>
            <person name="Liu J."/>
            <person name="Liu S."/>
            <person name="Lokyitsang T."/>
            <person name="Lokyitsang Y."/>
            <person name="Lubonja R."/>
            <person name="Lui A."/>
            <person name="MacDonald P."/>
            <person name="Magnisalis V."/>
            <person name="Maru K."/>
            <person name="Matthews C."/>
            <person name="McCusker W."/>
            <person name="McDonough S."/>
            <person name="Mehta T."/>
            <person name="Meldrim J."/>
            <person name="Meneus L."/>
            <person name="Mihai O."/>
            <person name="Mihalev A."/>
            <person name="Mihova T."/>
            <person name="Mittelman R."/>
            <person name="Mlenga V."/>
            <person name="Montmayeur A."/>
            <person name="Mulrain L."/>
            <person name="Navidi A."/>
            <person name="Naylor J."/>
            <person name="Negash T."/>
            <person name="Nguyen T."/>
            <person name="Nguyen N."/>
            <person name="Nicol R."/>
            <person name="Norbu C."/>
            <person name="Norbu N."/>
            <person name="Novod N."/>
            <person name="O'Neill B."/>
            <person name="Osman S."/>
            <person name="Markiewicz E."/>
            <person name="Oyono O.L."/>
            <person name="Patti C."/>
            <person name="Phunkhang P."/>
            <person name="Pierre F."/>
            <person name="Priest M."/>
            <person name="Raghuraman S."/>
            <person name="Rege F."/>
            <person name="Reyes R."/>
            <person name="Rise C."/>
            <person name="Rogov P."/>
            <person name="Ross K."/>
            <person name="Ryan E."/>
            <person name="Settipalli S."/>
            <person name="Shea T."/>
            <person name="Sherpa N."/>
            <person name="Shi L."/>
            <person name="Shih D."/>
            <person name="Sparrow T."/>
            <person name="Spaulding J."/>
            <person name="Stalker J."/>
            <person name="Stange-Thomann N."/>
            <person name="Stavropoulos S."/>
            <person name="Stone C."/>
            <person name="Strader C."/>
            <person name="Tesfaye S."/>
            <person name="Thomson T."/>
            <person name="Thoulutsang Y."/>
            <person name="Thoulutsang D."/>
            <person name="Topham K."/>
            <person name="Topping I."/>
            <person name="Tsamla T."/>
            <person name="Vassiliev H."/>
            <person name="Vo A."/>
            <person name="Wangchuk T."/>
            <person name="Wangdi T."/>
            <person name="Weiand M."/>
            <person name="Wilkinson J."/>
            <person name="Wilson A."/>
            <person name="Yadav S."/>
            <person name="Young G."/>
            <person name="Yu Q."/>
            <person name="Zembek L."/>
            <person name="Zhong D."/>
            <person name="Zimmer A."/>
            <person name="Zwirko Z."/>
            <person name="Jaffe D.B."/>
            <person name="Alvarez P."/>
            <person name="Brockman W."/>
            <person name="Butler J."/>
            <person name="Chin C."/>
            <person name="Gnerre S."/>
            <person name="Grabherr M."/>
            <person name="Kleber M."/>
            <person name="Mauceli E."/>
            <person name="MacCallum I."/>
        </authorList>
    </citation>
    <scope>NUCLEOTIDE SEQUENCE [LARGE SCALE GENOMIC DNA]</scope>
    <source>
        <strain evidence="2 3">TSC#14021-0224.01</strain>
    </source>
</reference>
<dbReference type="KEGG" id="der:6544453"/>
<dbReference type="Proteomes" id="UP000008711">
    <property type="component" value="Unassembled WGS sequence"/>
</dbReference>
<dbReference type="OMA" id="ACECQPC"/>
<keyword evidence="3" id="KW-1185">Reference proteome</keyword>
<protein>
    <recommendedName>
        <fullName evidence="4">Salivary glue protein Sgs-7-like</fullName>
    </recommendedName>
</protein>
<keyword evidence="1" id="KW-0732">Signal</keyword>
<evidence type="ECO:0000313" key="2">
    <source>
        <dbReference type="EMBL" id="EDV51417.1"/>
    </source>
</evidence>
<feature type="chain" id="PRO_5002794973" description="Salivary glue protein Sgs-7-like" evidence="1">
    <location>
        <begin position="24"/>
        <end position="78"/>
    </location>
</feature>
<dbReference type="EMBL" id="CH954178">
    <property type="protein sequence ID" value="EDV51417.1"/>
    <property type="molecule type" value="Genomic_DNA"/>
</dbReference>
<dbReference type="HOGENOM" id="CLU_2690406_0_0_1"/>
<name>B3NGW0_DROER</name>
<reference evidence="2 3" key="2">
    <citation type="journal article" date="2008" name="Bioinformatics">
        <title>Assembly reconciliation.</title>
        <authorList>
            <person name="Zimin A.V."/>
            <person name="Smith D.R."/>
            <person name="Sutton G."/>
            <person name="Yorke J.A."/>
        </authorList>
    </citation>
    <scope>NUCLEOTIDE SEQUENCE [LARGE SCALE GENOMIC DNA]</scope>
    <source>
        <strain evidence="2 3">TSC#14021-0224.01</strain>
    </source>
</reference>
<dbReference type="AlphaFoldDB" id="B3NGW0"/>
<sequence length="78" mass="8159">MKLIAVAIIACILLIGFSDLASGSQAPQGCGCQPCGPGGKACAGCPEKVQLCQQLIGDIRNLQLKIRQCVCGEPQWMI</sequence>
<gene>
    <name evidence="2" type="primary">Dere\GG13918</name>
    <name evidence="2" type="synonym">dere_GLEANR_14139</name>
    <name evidence="2" type="synonym">GG13918</name>
    <name evidence="2" type="ORF">Dere_GG13918</name>
</gene>
<evidence type="ECO:0008006" key="4">
    <source>
        <dbReference type="Google" id="ProtNLM"/>
    </source>
</evidence>
<dbReference type="OrthoDB" id="7871374at2759"/>
<organism evidence="2 3">
    <name type="scientific">Drosophila erecta</name>
    <name type="common">Fruit fly</name>
    <dbReference type="NCBI Taxonomy" id="7220"/>
    <lineage>
        <taxon>Eukaryota</taxon>
        <taxon>Metazoa</taxon>
        <taxon>Ecdysozoa</taxon>
        <taxon>Arthropoda</taxon>
        <taxon>Hexapoda</taxon>
        <taxon>Insecta</taxon>
        <taxon>Pterygota</taxon>
        <taxon>Neoptera</taxon>
        <taxon>Endopterygota</taxon>
        <taxon>Diptera</taxon>
        <taxon>Brachycera</taxon>
        <taxon>Muscomorpha</taxon>
        <taxon>Ephydroidea</taxon>
        <taxon>Drosophilidae</taxon>
        <taxon>Drosophila</taxon>
        <taxon>Sophophora</taxon>
    </lineage>
</organism>
<evidence type="ECO:0000313" key="3">
    <source>
        <dbReference type="Proteomes" id="UP000008711"/>
    </source>
</evidence>
<feature type="signal peptide" evidence="1">
    <location>
        <begin position="1"/>
        <end position="23"/>
    </location>
</feature>
<accession>B3NGW0</accession>
<proteinExistence type="predicted"/>
<dbReference type="PhylomeDB" id="B3NGW0"/>